<reference evidence="1 2" key="1">
    <citation type="journal article" date="2016" name="Mol. Biol. Evol.">
        <title>Comparative Genomics of Early-Diverging Mushroom-Forming Fungi Provides Insights into the Origins of Lignocellulose Decay Capabilities.</title>
        <authorList>
            <person name="Nagy L.G."/>
            <person name="Riley R."/>
            <person name="Tritt A."/>
            <person name="Adam C."/>
            <person name="Daum C."/>
            <person name="Floudas D."/>
            <person name="Sun H."/>
            <person name="Yadav J.S."/>
            <person name="Pangilinan J."/>
            <person name="Larsson K.H."/>
            <person name="Matsuura K."/>
            <person name="Barry K."/>
            <person name="Labutti K."/>
            <person name="Kuo R."/>
            <person name="Ohm R.A."/>
            <person name="Bhattacharya S.S."/>
            <person name="Shirouzu T."/>
            <person name="Yoshinaga Y."/>
            <person name="Martin F.M."/>
            <person name="Grigoriev I.V."/>
            <person name="Hibbett D.S."/>
        </authorList>
    </citation>
    <scope>NUCLEOTIDE SEQUENCE [LARGE SCALE GENOMIC DNA]</scope>
    <source>
        <strain evidence="1 2">CBS 109695</strain>
    </source>
</reference>
<proteinExistence type="predicted"/>
<evidence type="ECO:0000313" key="1">
    <source>
        <dbReference type="EMBL" id="KZP19136.1"/>
    </source>
</evidence>
<gene>
    <name evidence="1" type="ORF">FIBSPDRAFT_1045709</name>
</gene>
<dbReference type="AlphaFoldDB" id="A0A166HR12"/>
<name>A0A166HR12_9AGAM</name>
<sequence length="99" mass="11188">MSPITKSMISRPVALELPGMVGSFAYPAPAKQSPAQGSLPQPPGFFQVYPYLKMLDWHRYLINVEQPQLFATAKGLDLTKIRRARYDSKSLHATWVARR</sequence>
<dbReference type="Proteomes" id="UP000076532">
    <property type="component" value="Unassembled WGS sequence"/>
</dbReference>
<organism evidence="1 2">
    <name type="scientific">Athelia psychrophila</name>
    <dbReference type="NCBI Taxonomy" id="1759441"/>
    <lineage>
        <taxon>Eukaryota</taxon>
        <taxon>Fungi</taxon>
        <taxon>Dikarya</taxon>
        <taxon>Basidiomycota</taxon>
        <taxon>Agaricomycotina</taxon>
        <taxon>Agaricomycetes</taxon>
        <taxon>Agaricomycetidae</taxon>
        <taxon>Atheliales</taxon>
        <taxon>Atheliaceae</taxon>
        <taxon>Athelia</taxon>
    </lineage>
</organism>
<accession>A0A166HR12</accession>
<evidence type="ECO:0000313" key="2">
    <source>
        <dbReference type="Proteomes" id="UP000076532"/>
    </source>
</evidence>
<keyword evidence="2" id="KW-1185">Reference proteome</keyword>
<dbReference type="EMBL" id="KV417566">
    <property type="protein sequence ID" value="KZP19136.1"/>
    <property type="molecule type" value="Genomic_DNA"/>
</dbReference>
<protein>
    <submittedName>
        <fullName evidence="1">Uncharacterized protein</fullName>
    </submittedName>
</protein>